<accession>A0A9D9NEK4</accession>
<name>A0A9D9NEK4_9BACT</name>
<feature type="transmembrane region" description="Helical" evidence="3">
    <location>
        <begin position="701"/>
        <end position="720"/>
    </location>
</feature>
<feature type="region of interest" description="Disordered" evidence="2">
    <location>
        <begin position="330"/>
        <end position="349"/>
    </location>
</feature>
<organism evidence="5 6">
    <name type="scientific">Candidatus Cryptobacteroides faecavium</name>
    <dbReference type="NCBI Taxonomy" id="2840762"/>
    <lineage>
        <taxon>Bacteria</taxon>
        <taxon>Pseudomonadati</taxon>
        <taxon>Bacteroidota</taxon>
        <taxon>Bacteroidia</taxon>
        <taxon>Bacteroidales</taxon>
        <taxon>Candidatus Cryptobacteroides</taxon>
    </lineage>
</organism>
<dbReference type="PANTHER" id="PTHR40940">
    <property type="entry name" value="PROTEIN BATD-RELATED"/>
    <property type="match status" value="1"/>
</dbReference>
<keyword evidence="1" id="KW-0802">TPR repeat</keyword>
<dbReference type="Gene3D" id="1.25.40.10">
    <property type="entry name" value="Tetratricopeptide repeat domain"/>
    <property type="match status" value="1"/>
</dbReference>
<dbReference type="InterPro" id="IPR019734">
    <property type="entry name" value="TPR_rpt"/>
</dbReference>
<comment type="caution">
    <text evidence="5">The sequence shown here is derived from an EMBL/GenBank/DDBJ whole genome shotgun (WGS) entry which is preliminary data.</text>
</comment>
<dbReference type="PROSITE" id="PS50293">
    <property type="entry name" value="TPR_REGION"/>
    <property type="match status" value="1"/>
</dbReference>
<dbReference type="SUPFAM" id="SSF48452">
    <property type="entry name" value="TPR-like"/>
    <property type="match status" value="1"/>
</dbReference>
<proteinExistence type="predicted"/>
<evidence type="ECO:0000259" key="4">
    <source>
        <dbReference type="PROSITE" id="PS51781"/>
    </source>
</evidence>
<feature type="compositionally biased region" description="Polar residues" evidence="2">
    <location>
        <begin position="335"/>
        <end position="349"/>
    </location>
</feature>
<protein>
    <submittedName>
        <fullName evidence="5">BatD family protein</fullName>
    </submittedName>
</protein>
<dbReference type="Pfam" id="PF13584">
    <property type="entry name" value="BatD"/>
    <property type="match status" value="2"/>
</dbReference>
<keyword evidence="3" id="KW-1133">Transmembrane helix</keyword>
<gene>
    <name evidence="5" type="ORF">IAB82_01030</name>
</gene>
<reference evidence="5" key="1">
    <citation type="submission" date="2020-10" db="EMBL/GenBank/DDBJ databases">
        <authorList>
            <person name="Gilroy R."/>
        </authorList>
    </citation>
    <scope>NUCLEOTIDE SEQUENCE</scope>
    <source>
        <strain evidence="5">B2-22910</strain>
    </source>
</reference>
<evidence type="ECO:0000256" key="1">
    <source>
        <dbReference type="PROSITE-ProRule" id="PRU00339"/>
    </source>
</evidence>
<dbReference type="EMBL" id="JADIMB010000009">
    <property type="protein sequence ID" value="MBO8470360.1"/>
    <property type="molecule type" value="Genomic_DNA"/>
</dbReference>
<dbReference type="SMART" id="SM00028">
    <property type="entry name" value="TPR"/>
    <property type="match status" value="1"/>
</dbReference>
<dbReference type="InterPro" id="IPR025738">
    <property type="entry name" value="BatD"/>
</dbReference>
<evidence type="ECO:0000313" key="6">
    <source>
        <dbReference type="Proteomes" id="UP000823603"/>
    </source>
</evidence>
<dbReference type="SMART" id="SM00287">
    <property type="entry name" value="SH3b"/>
    <property type="match status" value="1"/>
</dbReference>
<dbReference type="PANTHER" id="PTHR40940:SF2">
    <property type="entry name" value="BATD"/>
    <property type="match status" value="1"/>
</dbReference>
<feature type="transmembrane region" description="Helical" evidence="3">
    <location>
        <begin position="669"/>
        <end position="689"/>
    </location>
</feature>
<dbReference type="Proteomes" id="UP000823603">
    <property type="component" value="Unassembled WGS sequence"/>
</dbReference>
<evidence type="ECO:0000256" key="2">
    <source>
        <dbReference type="SAM" id="MobiDB-lite"/>
    </source>
</evidence>
<dbReference type="PROSITE" id="PS51781">
    <property type="entry name" value="SH3B"/>
    <property type="match status" value="1"/>
</dbReference>
<dbReference type="Pfam" id="PF00515">
    <property type="entry name" value="TPR_1"/>
    <property type="match status" value="1"/>
</dbReference>
<dbReference type="InterPro" id="IPR011990">
    <property type="entry name" value="TPR-like_helical_dom_sf"/>
</dbReference>
<dbReference type="PROSITE" id="PS50005">
    <property type="entry name" value="TPR"/>
    <property type="match status" value="1"/>
</dbReference>
<evidence type="ECO:0000313" key="5">
    <source>
        <dbReference type="EMBL" id="MBO8470360.1"/>
    </source>
</evidence>
<feature type="transmembrane region" description="Helical" evidence="3">
    <location>
        <begin position="382"/>
        <end position="402"/>
    </location>
</feature>
<dbReference type="Pfam" id="PF08239">
    <property type="entry name" value="SH3_3"/>
    <property type="match status" value="1"/>
</dbReference>
<sequence>TKSSQFTYTYILMPKKTGTFTLPQASAKVKGKEITSSPVSVEVVSSSSSGGSSVSGQSGSRADNVTGISDEDIFLRLTLSGTDVVVGEPITATLKLYQRVNIAGFEDARFPTFNGFWSQEVEAPTNIEFSRESYDNKIYNSAVLRKYVLIPQQTGSITIDPAELVCLLNIRVSSGGTSIFDGFFDDYRTIRKRVTSSSYKVNVSPLPAGAPSSFGGGVGEFSISAKMSKDSLATHEASSLIVTVSGKGNVSLLEAPEVDFPPDFEVYDTKVSENTSKASGGTSGSKVYEFPFIPRSHGDFTVEPVKYSYYDVNAGRYVTLSTDPIHIHVKKGRSSDQQSAGQTASLPSVNRQGVKSLGEDVRYIHTKLPAFSSKGDFFVDSAMFWILAGAVVLLGAALWAVLMRMAARRADIAGTKTRRATKMAMKRLKAAENYLDRNLYSAFYEELHKAVLGFISDKLNISVADFSKEKIAQTLASYGVGEGLVTELVGIIDACEFARYSPDAGHEAMKKHYQEALEVISSIDSSMKNKRKHNAAGTAVTVVMLMMAAPFAASAASDSYVDSLWNSAAQSYADGAWEDALSVYLSIDKLGLESPYLYCNIGNAYFKSSDYPHAILYYERALKLDPSCSDARYNLQVVSGQIQDKIDPVPEFLLKEWTRAVCYTLDSDAWAWLAIVLLAASVAMGLLFFLASSSAARKTGFALAVVFILMTVSSFSFSVWQKNDYMRADSAIVMVPVTSVKSSPSEEVSKDLFILHEGTKVTILDSVGDWLNIELADGRQGWVGSSDLEVI</sequence>
<feature type="repeat" description="TPR" evidence="1">
    <location>
        <begin position="595"/>
        <end position="628"/>
    </location>
</feature>
<feature type="non-terminal residue" evidence="5">
    <location>
        <position position="1"/>
    </location>
</feature>
<evidence type="ECO:0000256" key="3">
    <source>
        <dbReference type="SAM" id="Phobius"/>
    </source>
</evidence>
<keyword evidence="3" id="KW-0472">Membrane</keyword>
<dbReference type="InterPro" id="IPR003646">
    <property type="entry name" value="SH3-like_bac-type"/>
</dbReference>
<dbReference type="AlphaFoldDB" id="A0A9D9NEK4"/>
<feature type="domain" description="SH3b" evidence="4">
    <location>
        <begin position="728"/>
        <end position="791"/>
    </location>
</feature>
<keyword evidence="3" id="KW-0812">Transmembrane</keyword>
<dbReference type="Gene3D" id="2.30.30.40">
    <property type="entry name" value="SH3 Domains"/>
    <property type="match status" value="1"/>
</dbReference>
<reference evidence="5" key="2">
    <citation type="journal article" date="2021" name="PeerJ">
        <title>Extensive microbial diversity within the chicken gut microbiome revealed by metagenomics and culture.</title>
        <authorList>
            <person name="Gilroy R."/>
            <person name="Ravi A."/>
            <person name="Getino M."/>
            <person name="Pursley I."/>
            <person name="Horton D.L."/>
            <person name="Alikhan N.F."/>
            <person name="Baker D."/>
            <person name="Gharbi K."/>
            <person name="Hall N."/>
            <person name="Watson M."/>
            <person name="Adriaenssens E.M."/>
            <person name="Foster-Nyarko E."/>
            <person name="Jarju S."/>
            <person name="Secka A."/>
            <person name="Antonio M."/>
            <person name="Oren A."/>
            <person name="Chaudhuri R.R."/>
            <person name="La Ragione R."/>
            <person name="Hildebrand F."/>
            <person name="Pallen M.J."/>
        </authorList>
    </citation>
    <scope>NUCLEOTIDE SEQUENCE</scope>
    <source>
        <strain evidence="5">B2-22910</strain>
    </source>
</reference>
<feature type="transmembrane region" description="Helical" evidence="3">
    <location>
        <begin position="535"/>
        <end position="556"/>
    </location>
</feature>